<accession>A0A9W9NP29</accession>
<organism evidence="8 9">
    <name type="scientific">Penicillium chermesinum</name>
    <dbReference type="NCBI Taxonomy" id="63820"/>
    <lineage>
        <taxon>Eukaryota</taxon>
        <taxon>Fungi</taxon>
        <taxon>Dikarya</taxon>
        <taxon>Ascomycota</taxon>
        <taxon>Pezizomycotina</taxon>
        <taxon>Eurotiomycetes</taxon>
        <taxon>Eurotiomycetidae</taxon>
        <taxon>Eurotiales</taxon>
        <taxon>Aspergillaceae</taxon>
        <taxon>Penicillium</taxon>
    </lineage>
</organism>
<dbReference type="Pfam" id="PF00172">
    <property type="entry name" value="Zn_clus"/>
    <property type="match status" value="1"/>
</dbReference>
<proteinExistence type="predicted"/>
<evidence type="ECO:0000256" key="2">
    <source>
        <dbReference type="ARBA" id="ARBA00023015"/>
    </source>
</evidence>
<sequence length="673" mass="75446">MSAAYRKRLACRICTLKKIKCNKIIPCDNCIKRGIAAECDRDEPDGMGPLARHAQPDGAATVQALRDRVAELEAALQQKEDDVGTASSIDLRDPSDDQVQLERASPSVGSPPEDTEDTVTVLEFLAWGRAKLPDKAMLSPRTLKVGGQENEDATSPVGEELDSLVMPGKSLFAWLQILLPSRRQLYRLADYHAECLLWFHGSYLASSFSKQLDSFFTDHSGQIDSNGVDLQWRWGFDAREARLLSQKWYRAVAVALTAADYTDNLSIFAVQAIATLTHTAHMLGHSNNQSIMLAAAIRIAQSLGLHRLGEDARGPDEELETGRRVWQELCTQDWFSTSFSESYIITPLHSTSLPPKNYDEDTMDVLPEEKPTVTSFGRFLNKIAVIMPALQDAMAVSNTLYTKYEVVRIHDKKMRSIATGRPHFLTQTDLDKRWPRYVPWARRAIAMSSAHKIIMIHRKFLSLSFASPMFAFSHRTCLAAAKTILREYIASCQDQSTPMLWTHQAFSVAACIVISFNILHEAPNSADTCSELVDQTLYHLQSCQHRSTIAARGILVLEALRKQIRNTTESRKRSHESPIEGSQRKRPKGFDAKEFVRTIYGAEGDPAPWNPTMATQETNATENASESREGNHHRQPTDAYESVVVPNELDWIWQMPPDANASQTFDNLLSLVD</sequence>
<dbReference type="EMBL" id="JAPQKS010000006">
    <property type="protein sequence ID" value="KAJ5223318.1"/>
    <property type="molecule type" value="Genomic_DNA"/>
</dbReference>
<dbReference type="PROSITE" id="PS00463">
    <property type="entry name" value="ZN2_CY6_FUNGAL_1"/>
    <property type="match status" value="1"/>
</dbReference>
<evidence type="ECO:0000256" key="1">
    <source>
        <dbReference type="ARBA" id="ARBA00004123"/>
    </source>
</evidence>
<keyword evidence="5" id="KW-0539">Nucleus</keyword>
<reference evidence="8" key="1">
    <citation type="submission" date="2022-11" db="EMBL/GenBank/DDBJ databases">
        <authorList>
            <person name="Petersen C."/>
        </authorList>
    </citation>
    <scope>NUCLEOTIDE SEQUENCE</scope>
    <source>
        <strain evidence="8">IBT 19713</strain>
    </source>
</reference>
<dbReference type="AlphaFoldDB" id="A0A9W9NP29"/>
<dbReference type="Gene3D" id="4.10.240.10">
    <property type="entry name" value="Zn(2)-C6 fungal-type DNA-binding domain"/>
    <property type="match status" value="1"/>
</dbReference>
<evidence type="ECO:0000256" key="6">
    <source>
        <dbReference type="SAM" id="MobiDB-lite"/>
    </source>
</evidence>
<protein>
    <recommendedName>
        <fullName evidence="7">Zn(2)-C6 fungal-type domain-containing protein</fullName>
    </recommendedName>
</protein>
<feature type="compositionally biased region" description="Basic and acidic residues" evidence="6">
    <location>
        <begin position="568"/>
        <end position="578"/>
    </location>
</feature>
<dbReference type="InterPro" id="IPR001138">
    <property type="entry name" value="Zn2Cys6_DnaBD"/>
</dbReference>
<name>A0A9W9NP29_9EURO</name>
<dbReference type="PROSITE" id="PS50048">
    <property type="entry name" value="ZN2_CY6_FUNGAL_2"/>
    <property type="match status" value="1"/>
</dbReference>
<dbReference type="SMART" id="SM00066">
    <property type="entry name" value="GAL4"/>
    <property type="match status" value="1"/>
</dbReference>
<dbReference type="InterPro" id="IPR050613">
    <property type="entry name" value="Sec_Metabolite_Reg"/>
</dbReference>
<dbReference type="CDD" id="cd00067">
    <property type="entry name" value="GAL4"/>
    <property type="match status" value="1"/>
</dbReference>
<comment type="caution">
    <text evidence="8">The sequence shown here is derived from an EMBL/GenBank/DDBJ whole genome shotgun (WGS) entry which is preliminary data.</text>
</comment>
<dbReference type="Proteomes" id="UP001150941">
    <property type="component" value="Unassembled WGS sequence"/>
</dbReference>
<evidence type="ECO:0000256" key="3">
    <source>
        <dbReference type="ARBA" id="ARBA00023125"/>
    </source>
</evidence>
<comment type="subcellular location">
    <subcellularLocation>
        <location evidence="1">Nucleus</location>
    </subcellularLocation>
</comment>
<keyword evidence="9" id="KW-1185">Reference proteome</keyword>
<feature type="region of interest" description="Disordered" evidence="6">
    <location>
        <begin position="77"/>
        <end position="115"/>
    </location>
</feature>
<evidence type="ECO:0000256" key="5">
    <source>
        <dbReference type="ARBA" id="ARBA00023242"/>
    </source>
</evidence>
<evidence type="ECO:0000256" key="4">
    <source>
        <dbReference type="ARBA" id="ARBA00023163"/>
    </source>
</evidence>
<gene>
    <name evidence="8" type="ORF">N7468_007860</name>
</gene>
<dbReference type="SUPFAM" id="SSF57701">
    <property type="entry name" value="Zn2/Cys6 DNA-binding domain"/>
    <property type="match status" value="1"/>
</dbReference>
<dbReference type="RefSeq" id="XP_058327501.1">
    <property type="nucleotide sequence ID" value="XM_058477156.1"/>
</dbReference>
<feature type="compositionally biased region" description="Basic and acidic residues" evidence="6">
    <location>
        <begin position="625"/>
        <end position="636"/>
    </location>
</feature>
<keyword evidence="3" id="KW-0238">DNA-binding</keyword>
<feature type="region of interest" description="Disordered" evidence="6">
    <location>
        <begin position="602"/>
        <end position="639"/>
    </location>
</feature>
<dbReference type="GO" id="GO:0008270">
    <property type="term" value="F:zinc ion binding"/>
    <property type="evidence" value="ECO:0007669"/>
    <property type="project" value="InterPro"/>
</dbReference>
<dbReference type="InterPro" id="IPR036864">
    <property type="entry name" value="Zn2-C6_fun-type_DNA-bd_sf"/>
</dbReference>
<keyword evidence="4" id="KW-0804">Transcription</keyword>
<dbReference type="GeneID" id="83204459"/>
<dbReference type="GO" id="GO:0005634">
    <property type="term" value="C:nucleus"/>
    <property type="evidence" value="ECO:0007669"/>
    <property type="project" value="UniProtKB-SubCell"/>
</dbReference>
<feature type="region of interest" description="Disordered" evidence="6">
    <location>
        <begin position="566"/>
        <end position="588"/>
    </location>
</feature>
<dbReference type="OrthoDB" id="410267at2759"/>
<feature type="domain" description="Zn(2)-C6 fungal-type" evidence="7">
    <location>
        <begin position="10"/>
        <end position="39"/>
    </location>
</feature>
<dbReference type="PANTHER" id="PTHR31001">
    <property type="entry name" value="UNCHARACTERIZED TRANSCRIPTIONAL REGULATORY PROTEIN"/>
    <property type="match status" value="1"/>
</dbReference>
<reference evidence="8" key="2">
    <citation type="journal article" date="2023" name="IMA Fungus">
        <title>Comparative genomic study of the Penicillium genus elucidates a diverse pangenome and 15 lateral gene transfer events.</title>
        <authorList>
            <person name="Petersen C."/>
            <person name="Sorensen T."/>
            <person name="Nielsen M.R."/>
            <person name="Sondergaard T.E."/>
            <person name="Sorensen J.L."/>
            <person name="Fitzpatrick D.A."/>
            <person name="Frisvad J.C."/>
            <person name="Nielsen K.L."/>
        </authorList>
    </citation>
    <scope>NUCLEOTIDE SEQUENCE</scope>
    <source>
        <strain evidence="8">IBT 19713</strain>
    </source>
</reference>
<dbReference type="CDD" id="cd12148">
    <property type="entry name" value="fungal_TF_MHR"/>
    <property type="match status" value="1"/>
</dbReference>
<dbReference type="GO" id="GO:0003677">
    <property type="term" value="F:DNA binding"/>
    <property type="evidence" value="ECO:0007669"/>
    <property type="project" value="UniProtKB-KW"/>
</dbReference>
<keyword evidence="2" id="KW-0805">Transcription regulation</keyword>
<evidence type="ECO:0000313" key="9">
    <source>
        <dbReference type="Proteomes" id="UP001150941"/>
    </source>
</evidence>
<dbReference type="PANTHER" id="PTHR31001:SF90">
    <property type="entry name" value="CENTROMERE DNA-BINDING PROTEIN COMPLEX CBF3 SUBUNIT B"/>
    <property type="match status" value="1"/>
</dbReference>
<dbReference type="GO" id="GO:0000981">
    <property type="term" value="F:DNA-binding transcription factor activity, RNA polymerase II-specific"/>
    <property type="evidence" value="ECO:0007669"/>
    <property type="project" value="InterPro"/>
</dbReference>
<evidence type="ECO:0000259" key="7">
    <source>
        <dbReference type="PROSITE" id="PS50048"/>
    </source>
</evidence>
<evidence type="ECO:0000313" key="8">
    <source>
        <dbReference type="EMBL" id="KAJ5223318.1"/>
    </source>
</evidence>
<feature type="compositionally biased region" description="Polar residues" evidence="6">
    <location>
        <begin position="612"/>
        <end position="624"/>
    </location>
</feature>